<keyword evidence="1" id="KW-0812">Transmembrane</keyword>
<dbReference type="PROSITE" id="PS50887">
    <property type="entry name" value="GGDEF"/>
    <property type="match status" value="1"/>
</dbReference>
<dbReference type="Proteomes" id="UP000247551">
    <property type="component" value="Unassembled WGS sequence"/>
</dbReference>
<reference evidence="4 5" key="1">
    <citation type="submission" date="2018-06" db="EMBL/GenBank/DDBJ databases">
        <title>Genomic Encyclopedia of Type Strains, Phase III (KMG-III): the genomes of soil and plant-associated and newly described type strains.</title>
        <authorList>
            <person name="Whitman W."/>
        </authorList>
    </citation>
    <scope>NUCLEOTIDE SEQUENCE [LARGE SCALE GENOMIC DNA]</scope>
    <source>
        <strain evidence="4 5">CECT 7730</strain>
    </source>
</reference>
<dbReference type="CDD" id="cd01948">
    <property type="entry name" value="EAL"/>
    <property type="match status" value="1"/>
</dbReference>
<dbReference type="NCBIfam" id="TIGR00254">
    <property type="entry name" value="GGDEF"/>
    <property type="match status" value="1"/>
</dbReference>
<keyword evidence="1" id="KW-0472">Membrane</keyword>
<dbReference type="InterPro" id="IPR035919">
    <property type="entry name" value="EAL_sf"/>
</dbReference>
<dbReference type="PANTHER" id="PTHR33121">
    <property type="entry name" value="CYCLIC DI-GMP PHOSPHODIESTERASE PDEF"/>
    <property type="match status" value="1"/>
</dbReference>
<dbReference type="EMBL" id="QKLW01000002">
    <property type="protein sequence ID" value="PYF83288.1"/>
    <property type="molecule type" value="Genomic_DNA"/>
</dbReference>
<evidence type="ECO:0000256" key="1">
    <source>
        <dbReference type="SAM" id="Phobius"/>
    </source>
</evidence>
<dbReference type="Gene3D" id="3.30.70.270">
    <property type="match status" value="1"/>
</dbReference>
<comment type="caution">
    <text evidence="4">The sequence shown here is derived from an EMBL/GenBank/DDBJ whole genome shotgun (WGS) entry which is preliminary data.</text>
</comment>
<dbReference type="AlphaFoldDB" id="A0A318V717"/>
<dbReference type="GO" id="GO:0071111">
    <property type="term" value="F:cyclic-guanylate-specific phosphodiesterase activity"/>
    <property type="evidence" value="ECO:0007669"/>
    <property type="project" value="InterPro"/>
</dbReference>
<dbReference type="RefSeq" id="WP_110573570.1">
    <property type="nucleotide sequence ID" value="NZ_QKLW01000002.1"/>
</dbReference>
<dbReference type="PANTHER" id="PTHR33121:SF71">
    <property type="entry name" value="OXYGEN SENSOR PROTEIN DOSP"/>
    <property type="match status" value="1"/>
</dbReference>
<evidence type="ECO:0000313" key="4">
    <source>
        <dbReference type="EMBL" id="PYF83288.1"/>
    </source>
</evidence>
<dbReference type="CDD" id="cd01949">
    <property type="entry name" value="GGDEF"/>
    <property type="match status" value="1"/>
</dbReference>
<protein>
    <submittedName>
        <fullName evidence="4">Diguanylate cyclase (GGDEF)-like protein</fullName>
    </submittedName>
</protein>
<sequence>MADSREKVKNKNLHYIVFISVFISGMLVSVAPWEVSPLWVFGLLALGSSLYTKKLLSTYYAALDYAKKRIEIDELTGLLSRYQVQQKLTELIAFCQQEDKKLAVMILDLDHFKTINDAFGHELGDKLLVKVSERLTSILPENTVVGYLGGDTFLVLLVQNDDQDVSQLNGLSKDIIHKISQSYFVEGLTLDIGCSIGMALYPEFGLDAVTLIKNADMAVYRAKNSGRATHHFYDSEMGRRFARNVRIETRLRQGLQQESLELHFQPKVDLVTESCVGMEALLRWKDEELGVVSPAEFIPIAEQSGIILPLGDWVFEQAFRHILEWQKQGINVPPIAINCSAAQLKRVDFLPKLLALLDRYKVDPALLEIEVTESILIEDPEGCAELLRQVSRLGITLALDDFGTGYSSLSYLKNLPFDSVKIDQVFIRDIMNDESNAALTNGIIRLSHSLGLKVIAEGITNVEQLALLREYGCDIGQGYLFSKALGPQNMGSDPIVLALNE</sequence>
<keyword evidence="5" id="KW-1185">Reference proteome</keyword>
<dbReference type="InterPro" id="IPR001633">
    <property type="entry name" value="EAL_dom"/>
</dbReference>
<feature type="domain" description="EAL" evidence="2">
    <location>
        <begin position="244"/>
        <end position="498"/>
    </location>
</feature>
<dbReference type="SUPFAM" id="SSF55073">
    <property type="entry name" value="Nucleotide cyclase"/>
    <property type="match status" value="1"/>
</dbReference>
<dbReference type="SMART" id="SM00052">
    <property type="entry name" value="EAL"/>
    <property type="match status" value="1"/>
</dbReference>
<dbReference type="SUPFAM" id="SSF141868">
    <property type="entry name" value="EAL domain-like"/>
    <property type="match status" value="1"/>
</dbReference>
<dbReference type="Gene3D" id="3.20.20.450">
    <property type="entry name" value="EAL domain"/>
    <property type="match status" value="1"/>
</dbReference>
<keyword evidence="1" id="KW-1133">Transmembrane helix</keyword>
<organism evidence="4 5">
    <name type="scientific">Marinomonas alcarazii</name>
    <dbReference type="NCBI Taxonomy" id="491949"/>
    <lineage>
        <taxon>Bacteria</taxon>
        <taxon>Pseudomonadati</taxon>
        <taxon>Pseudomonadota</taxon>
        <taxon>Gammaproteobacteria</taxon>
        <taxon>Oceanospirillales</taxon>
        <taxon>Oceanospirillaceae</taxon>
        <taxon>Marinomonas</taxon>
    </lineage>
</organism>
<dbReference type="PROSITE" id="PS50883">
    <property type="entry name" value="EAL"/>
    <property type="match status" value="1"/>
</dbReference>
<evidence type="ECO:0000259" key="2">
    <source>
        <dbReference type="PROSITE" id="PS50883"/>
    </source>
</evidence>
<dbReference type="SMART" id="SM00267">
    <property type="entry name" value="GGDEF"/>
    <property type="match status" value="1"/>
</dbReference>
<dbReference type="Pfam" id="PF00990">
    <property type="entry name" value="GGDEF"/>
    <property type="match status" value="1"/>
</dbReference>
<gene>
    <name evidence="4" type="ORF">DFP75_102384</name>
</gene>
<evidence type="ECO:0000313" key="5">
    <source>
        <dbReference type="Proteomes" id="UP000247551"/>
    </source>
</evidence>
<dbReference type="Pfam" id="PF00563">
    <property type="entry name" value="EAL"/>
    <property type="match status" value="1"/>
</dbReference>
<dbReference type="InterPro" id="IPR029787">
    <property type="entry name" value="Nucleotide_cyclase"/>
</dbReference>
<accession>A0A318V717</accession>
<dbReference type="InterPro" id="IPR050706">
    <property type="entry name" value="Cyclic-di-GMP_PDE-like"/>
</dbReference>
<evidence type="ECO:0000259" key="3">
    <source>
        <dbReference type="PROSITE" id="PS50887"/>
    </source>
</evidence>
<name>A0A318V717_9GAMM</name>
<proteinExistence type="predicted"/>
<feature type="transmembrane region" description="Helical" evidence="1">
    <location>
        <begin position="12"/>
        <end position="33"/>
    </location>
</feature>
<dbReference type="InterPro" id="IPR043128">
    <property type="entry name" value="Rev_trsase/Diguanyl_cyclase"/>
</dbReference>
<feature type="domain" description="GGDEF" evidence="3">
    <location>
        <begin position="100"/>
        <end position="235"/>
    </location>
</feature>
<dbReference type="InterPro" id="IPR000160">
    <property type="entry name" value="GGDEF_dom"/>
</dbReference>